<dbReference type="RefSeq" id="WP_204818943.1">
    <property type="nucleotide sequence ID" value="NZ_JANHOF010000016.1"/>
</dbReference>
<dbReference type="PROSITE" id="PS50949">
    <property type="entry name" value="HTH_GNTR"/>
    <property type="match status" value="1"/>
</dbReference>
<reference evidence="5 6" key="1">
    <citation type="submission" date="2024-09" db="EMBL/GenBank/DDBJ databases">
        <authorList>
            <person name="Sun Q."/>
            <person name="Mori K."/>
        </authorList>
    </citation>
    <scope>NUCLEOTIDE SEQUENCE [LARGE SCALE GENOMIC DNA]</scope>
    <source>
        <strain evidence="5 6">CCM 4839</strain>
    </source>
</reference>
<name>A0ABV6JAZ2_9BACL</name>
<organism evidence="5 6">
    <name type="scientific">Paenibacillus mendelii</name>
    <dbReference type="NCBI Taxonomy" id="206163"/>
    <lineage>
        <taxon>Bacteria</taxon>
        <taxon>Bacillati</taxon>
        <taxon>Bacillota</taxon>
        <taxon>Bacilli</taxon>
        <taxon>Bacillales</taxon>
        <taxon>Paenibacillaceae</taxon>
        <taxon>Paenibacillus</taxon>
    </lineage>
</organism>
<dbReference type="SMART" id="SM00895">
    <property type="entry name" value="FCD"/>
    <property type="match status" value="1"/>
</dbReference>
<keyword evidence="1" id="KW-0805">Transcription regulation</keyword>
<dbReference type="Gene3D" id="1.20.120.530">
    <property type="entry name" value="GntR ligand-binding domain-like"/>
    <property type="match status" value="1"/>
</dbReference>
<dbReference type="PANTHER" id="PTHR43537">
    <property type="entry name" value="TRANSCRIPTIONAL REGULATOR, GNTR FAMILY"/>
    <property type="match status" value="1"/>
</dbReference>
<evidence type="ECO:0000256" key="1">
    <source>
        <dbReference type="ARBA" id="ARBA00023015"/>
    </source>
</evidence>
<dbReference type="PANTHER" id="PTHR43537:SF5">
    <property type="entry name" value="UXU OPERON TRANSCRIPTIONAL REGULATOR"/>
    <property type="match status" value="1"/>
</dbReference>
<evidence type="ECO:0000259" key="4">
    <source>
        <dbReference type="PROSITE" id="PS50949"/>
    </source>
</evidence>
<dbReference type="InterPro" id="IPR008920">
    <property type="entry name" value="TF_FadR/GntR_C"/>
</dbReference>
<dbReference type="SUPFAM" id="SSF46785">
    <property type="entry name" value="Winged helix' DNA-binding domain"/>
    <property type="match status" value="1"/>
</dbReference>
<dbReference type="InterPro" id="IPR000524">
    <property type="entry name" value="Tscrpt_reg_HTH_GntR"/>
</dbReference>
<evidence type="ECO:0000313" key="6">
    <source>
        <dbReference type="Proteomes" id="UP001589818"/>
    </source>
</evidence>
<dbReference type="Pfam" id="PF07729">
    <property type="entry name" value="FCD"/>
    <property type="match status" value="1"/>
</dbReference>
<protein>
    <submittedName>
        <fullName evidence="5">GntR family transcriptional regulator</fullName>
    </submittedName>
</protein>
<dbReference type="Gene3D" id="1.10.10.10">
    <property type="entry name" value="Winged helix-like DNA-binding domain superfamily/Winged helix DNA-binding domain"/>
    <property type="match status" value="1"/>
</dbReference>
<dbReference type="Proteomes" id="UP001589818">
    <property type="component" value="Unassembled WGS sequence"/>
</dbReference>
<evidence type="ECO:0000256" key="3">
    <source>
        <dbReference type="ARBA" id="ARBA00023163"/>
    </source>
</evidence>
<keyword evidence="2" id="KW-0238">DNA-binding</keyword>
<keyword evidence="6" id="KW-1185">Reference proteome</keyword>
<keyword evidence="3" id="KW-0804">Transcription</keyword>
<feature type="domain" description="HTH gntR-type" evidence="4">
    <location>
        <begin position="8"/>
        <end position="75"/>
    </location>
</feature>
<proteinExistence type="predicted"/>
<dbReference type="SUPFAM" id="SSF48008">
    <property type="entry name" value="GntR ligand-binding domain-like"/>
    <property type="match status" value="1"/>
</dbReference>
<comment type="caution">
    <text evidence="5">The sequence shown here is derived from an EMBL/GenBank/DDBJ whole genome shotgun (WGS) entry which is preliminary data.</text>
</comment>
<evidence type="ECO:0000256" key="2">
    <source>
        <dbReference type="ARBA" id="ARBA00023125"/>
    </source>
</evidence>
<accession>A0ABV6JAZ2</accession>
<dbReference type="EMBL" id="JBHLVF010000028">
    <property type="protein sequence ID" value="MFC0393069.1"/>
    <property type="molecule type" value="Genomic_DNA"/>
</dbReference>
<dbReference type="InterPro" id="IPR011711">
    <property type="entry name" value="GntR_C"/>
</dbReference>
<dbReference type="SMART" id="SM00345">
    <property type="entry name" value="HTH_GNTR"/>
    <property type="match status" value="1"/>
</dbReference>
<dbReference type="Pfam" id="PF00392">
    <property type="entry name" value="GntR"/>
    <property type="match status" value="1"/>
</dbReference>
<dbReference type="InterPro" id="IPR036388">
    <property type="entry name" value="WH-like_DNA-bd_sf"/>
</dbReference>
<gene>
    <name evidence="5" type="ORF">ACFFJ8_17010</name>
</gene>
<evidence type="ECO:0000313" key="5">
    <source>
        <dbReference type="EMBL" id="MFC0393069.1"/>
    </source>
</evidence>
<dbReference type="InterPro" id="IPR036390">
    <property type="entry name" value="WH_DNA-bd_sf"/>
</dbReference>
<sequence>MEKFAVPVTASEHVFTILKQWILSGELTPGEKIDQDAVANRLGLSKMPVRSALEKLAAHDLVDMHSHRGVIVRKLSEEHLNDIYIVRCELEELAVKLATRRLAPQDIKILEGMIKEQEMLYLLHSSENERILEANREFHMYIYKLADNPVLLTVIERLWIQSERYRRILLDQPGMIEGSTQDHRHLVELMSKQLEEEAGRFIMEHNRKTQQVVLNILRSQHSS</sequence>